<dbReference type="InterPro" id="IPR012341">
    <property type="entry name" value="6hp_glycosidase-like_sf"/>
</dbReference>
<dbReference type="GO" id="GO:0005975">
    <property type="term" value="P:carbohydrate metabolic process"/>
    <property type="evidence" value="ECO:0007669"/>
    <property type="project" value="InterPro"/>
</dbReference>
<evidence type="ECO:0000256" key="1">
    <source>
        <dbReference type="ARBA" id="ARBA00022801"/>
    </source>
</evidence>
<dbReference type="Pfam" id="PF07470">
    <property type="entry name" value="Glyco_hydro_88"/>
    <property type="match status" value="1"/>
</dbReference>
<dbReference type="Gene3D" id="1.50.10.10">
    <property type="match status" value="1"/>
</dbReference>
<comment type="caution">
    <text evidence="4">The sequence shown here is derived from an EMBL/GenBank/DDBJ whole genome shotgun (WGS) entry which is preliminary data.</text>
</comment>
<dbReference type="AlphaFoldDB" id="A0A9P7B2N8"/>
<evidence type="ECO:0000313" key="3">
    <source>
        <dbReference type="EMBL" id="KAG0655755.1"/>
    </source>
</evidence>
<dbReference type="PANTHER" id="PTHR41814">
    <property type="entry name" value="EXPRESSED PROTEIN"/>
    <property type="match status" value="1"/>
</dbReference>
<dbReference type="EMBL" id="PUHQ01000102">
    <property type="protein sequence ID" value="KAG0656171.1"/>
    <property type="molecule type" value="Genomic_DNA"/>
</dbReference>
<keyword evidence="5" id="KW-1185">Reference proteome</keyword>
<protein>
    <recommendedName>
        <fullName evidence="6">Six-hairpin glycosidase</fullName>
    </recommendedName>
</protein>
<reference evidence="4 5" key="1">
    <citation type="submission" date="2020-11" db="EMBL/GenBank/DDBJ databases">
        <title>Kefir isolates.</title>
        <authorList>
            <person name="Marcisauskas S."/>
            <person name="Kim Y."/>
            <person name="Blasche S."/>
        </authorList>
    </citation>
    <scope>NUCLEOTIDE SEQUENCE [LARGE SCALE GENOMIC DNA]</scope>
    <source>
        <strain evidence="4 5">KR</strain>
    </source>
</reference>
<dbReference type="PANTHER" id="PTHR41814:SF1">
    <property type="entry name" value="CELLULASE"/>
    <property type="match status" value="1"/>
</dbReference>
<evidence type="ECO:0000256" key="2">
    <source>
        <dbReference type="SAM" id="SignalP"/>
    </source>
</evidence>
<feature type="signal peptide" evidence="2">
    <location>
        <begin position="1"/>
        <end position="21"/>
    </location>
</feature>
<dbReference type="OrthoDB" id="4138492at2759"/>
<name>A0A9P7B2N8_RHOMI</name>
<feature type="chain" id="PRO_5044699645" description="Six-hairpin glycosidase" evidence="2">
    <location>
        <begin position="22"/>
        <end position="386"/>
    </location>
</feature>
<keyword evidence="2" id="KW-0732">Signal</keyword>
<evidence type="ECO:0000313" key="4">
    <source>
        <dbReference type="EMBL" id="KAG0656171.1"/>
    </source>
</evidence>
<accession>A0A9P7B2N8</accession>
<sequence length="386" mass="40982">MHISPFFAAATVASLSIAAYGAPVSSGLLSDSVVRLIEQRLDQSATDTWTAGTAMEALLELEYPSCSVFSSSPYPPPSDVTPSKVQSLVETWASERPSGTSQLAYVNGGAAGDPPALGIGWLVAAAFADPATNATYMSQAKQQVEYLLDVVPRSADGAISHRPPDEPVSLWADFVSMVPPFLAYFGVATSDQSYLSEAYNQIKLYRNHLKSDSGAWKHIVLGDGQDPGLWNTGNGWAAYGSLRVLATMQNSEWAGEFTSEMGDLTAWVQEIVGAAFQKIKSDRLLPNYYDSASGSSFSDASGSALLAASAYRLAQLTGDTSFVSKADTVRTAVFAAVDRSTGWLAPVVNPLSFKAQANQSPEGEAFVLLLQAAYRDYAAGASARRP</sequence>
<evidence type="ECO:0000313" key="5">
    <source>
        <dbReference type="Proteomes" id="UP000777482"/>
    </source>
</evidence>
<proteinExistence type="predicted"/>
<dbReference type="GO" id="GO:0016787">
    <property type="term" value="F:hydrolase activity"/>
    <property type="evidence" value="ECO:0007669"/>
    <property type="project" value="UniProtKB-KW"/>
</dbReference>
<dbReference type="InterPro" id="IPR008928">
    <property type="entry name" value="6-hairpin_glycosidase_sf"/>
</dbReference>
<gene>
    <name evidence="4" type="ORF">C6P46_000410</name>
    <name evidence="3" type="ORF">C6P46_000717</name>
</gene>
<organism evidence="4 5">
    <name type="scientific">Rhodotorula mucilaginosa</name>
    <name type="common">Yeast</name>
    <name type="synonym">Rhodotorula rubra</name>
    <dbReference type="NCBI Taxonomy" id="5537"/>
    <lineage>
        <taxon>Eukaryota</taxon>
        <taxon>Fungi</taxon>
        <taxon>Dikarya</taxon>
        <taxon>Basidiomycota</taxon>
        <taxon>Pucciniomycotina</taxon>
        <taxon>Microbotryomycetes</taxon>
        <taxon>Sporidiobolales</taxon>
        <taxon>Sporidiobolaceae</taxon>
        <taxon>Rhodotorula</taxon>
    </lineage>
</organism>
<dbReference type="SUPFAM" id="SSF48208">
    <property type="entry name" value="Six-hairpin glycosidases"/>
    <property type="match status" value="1"/>
</dbReference>
<dbReference type="EMBL" id="PUHQ01000112">
    <property type="protein sequence ID" value="KAG0655755.1"/>
    <property type="molecule type" value="Genomic_DNA"/>
</dbReference>
<dbReference type="InterPro" id="IPR010905">
    <property type="entry name" value="Glyco_hydro_88"/>
</dbReference>
<evidence type="ECO:0008006" key="6">
    <source>
        <dbReference type="Google" id="ProtNLM"/>
    </source>
</evidence>
<dbReference type="Proteomes" id="UP000777482">
    <property type="component" value="Unassembled WGS sequence"/>
</dbReference>
<keyword evidence="1" id="KW-0378">Hydrolase</keyword>